<keyword evidence="2" id="KW-1185">Reference proteome</keyword>
<dbReference type="Proteomes" id="UP000799755">
    <property type="component" value="Unassembled WGS sequence"/>
</dbReference>
<dbReference type="EMBL" id="MU003502">
    <property type="protein sequence ID" value="KAF2472610.1"/>
    <property type="molecule type" value="Genomic_DNA"/>
</dbReference>
<accession>A0ACB6R2Q3</accession>
<organism evidence="1 2">
    <name type="scientific">Lindgomyces ingoldianus</name>
    <dbReference type="NCBI Taxonomy" id="673940"/>
    <lineage>
        <taxon>Eukaryota</taxon>
        <taxon>Fungi</taxon>
        <taxon>Dikarya</taxon>
        <taxon>Ascomycota</taxon>
        <taxon>Pezizomycotina</taxon>
        <taxon>Dothideomycetes</taxon>
        <taxon>Pleosporomycetidae</taxon>
        <taxon>Pleosporales</taxon>
        <taxon>Lindgomycetaceae</taxon>
        <taxon>Lindgomyces</taxon>
    </lineage>
</organism>
<gene>
    <name evidence="1" type="ORF">BDR25DRAFT_15851</name>
</gene>
<evidence type="ECO:0000313" key="1">
    <source>
        <dbReference type="EMBL" id="KAF2472610.1"/>
    </source>
</evidence>
<comment type="caution">
    <text evidence="1">The sequence shown here is derived from an EMBL/GenBank/DDBJ whole genome shotgun (WGS) entry which is preliminary data.</text>
</comment>
<name>A0ACB6R2Q3_9PLEO</name>
<proteinExistence type="predicted"/>
<reference evidence="1" key="1">
    <citation type="journal article" date="2020" name="Stud. Mycol.">
        <title>101 Dothideomycetes genomes: a test case for predicting lifestyles and emergence of pathogens.</title>
        <authorList>
            <person name="Haridas S."/>
            <person name="Albert R."/>
            <person name="Binder M."/>
            <person name="Bloem J."/>
            <person name="Labutti K."/>
            <person name="Salamov A."/>
            <person name="Andreopoulos B."/>
            <person name="Baker S."/>
            <person name="Barry K."/>
            <person name="Bills G."/>
            <person name="Bluhm B."/>
            <person name="Cannon C."/>
            <person name="Castanera R."/>
            <person name="Culley D."/>
            <person name="Daum C."/>
            <person name="Ezra D."/>
            <person name="Gonzalez J."/>
            <person name="Henrissat B."/>
            <person name="Kuo A."/>
            <person name="Liang C."/>
            <person name="Lipzen A."/>
            <person name="Lutzoni F."/>
            <person name="Magnuson J."/>
            <person name="Mondo S."/>
            <person name="Nolan M."/>
            <person name="Ohm R."/>
            <person name="Pangilinan J."/>
            <person name="Park H.-J."/>
            <person name="Ramirez L."/>
            <person name="Alfaro M."/>
            <person name="Sun H."/>
            <person name="Tritt A."/>
            <person name="Yoshinaga Y."/>
            <person name="Zwiers L.-H."/>
            <person name="Turgeon B."/>
            <person name="Goodwin S."/>
            <person name="Spatafora J."/>
            <person name="Crous P."/>
            <person name="Grigoriev I."/>
        </authorList>
    </citation>
    <scope>NUCLEOTIDE SEQUENCE</scope>
    <source>
        <strain evidence="1">ATCC 200398</strain>
    </source>
</reference>
<protein>
    <submittedName>
        <fullName evidence="1">Uncharacterized protein</fullName>
    </submittedName>
</protein>
<sequence length="595" mass="66116">MQESLSKQESSIDAIRKKFDTEKAETQERHQTALKESQNIIVALQNQKKQMESGLKHPPPTDKISPQDIEARFTLEKKALLDVISELKAVKQQYETQLQRIRQDNEEDREKLESGLRAEIGDLQRRLKQSETALMESEANTRRIEIKKTQELELHKRQTVTKFNELSRRADIAANARTQTEIDTSALEPPASRSSQPASTQELGISQVMGSSSEVLQNFQGAKPKKKVNRQDNSVLSVDDLSHYQRDSLVTPTQREHREESPDYFSGVNPFFNDDLGAREQLDENGVSLLGFSGEIVTETQQESGPKMNFEQFNQSLQVVPATQQDLGPSVDFEQLNLSLHQEGKQVKSSSALSSCASDIIEKLGEERMVTPIGPMRFGEHQRPKESPAYSSSFETPIRVAQANTASRMAPSTGQPKASQTCTSRGNQSSSYDNASPECTSTQLHQIQSRISSEARPRDASSPDFVHQPSPGSRVTYGHSFGKPTPSNASPADSIFRAPEKPSRHKRKSTGTHGERDISSKRVRDLPQSIASSLPTRHAPQGTGSSSVAYHSQSQMRSSPQGMASGSSYRSTRSSRIKTSGTRYETRFSRELGGR</sequence>
<evidence type="ECO:0000313" key="2">
    <source>
        <dbReference type="Proteomes" id="UP000799755"/>
    </source>
</evidence>